<proteinExistence type="predicted"/>
<dbReference type="EMBL" id="QORK01000027">
    <property type="protein sequence ID" value="TFF78691.1"/>
    <property type="molecule type" value="Genomic_DNA"/>
</dbReference>
<evidence type="ECO:0000256" key="2">
    <source>
        <dbReference type="SAM" id="SignalP"/>
    </source>
</evidence>
<feature type="region of interest" description="Disordered" evidence="1">
    <location>
        <begin position="67"/>
        <end position="98"/>
    </location>
</feature>
<feature type="domain" description="DUF4124" evidence="3">
    <location>
        <begin position="16"/>
        <end position="62"/>
    </location>
</feature>
<dbReference type="EMBL" id="QORL01000027">
    <property type="protein sequence ID" value="TFF74441.1"/>
    <property type="molecule type" value="Genomic_DNA"/>
</dbReference>
<keyword evidence="6" id="KW-1185">Reference proteome</keyword>
<feature type="signal peptide" evidence="2">
    <location>
        <begin position="1"/>
        <end position="22"/>
    </location>
</feature>
<dbReference type="OrthoDB" id="6306890at2"/>
<evidence type="ECO:0000313" key="6">
    <source>
        <dbReference type="Proteomes" id="UP000297720"/>
    </source>
</evidence>
<evidence type="ECO:0000313" key="7">
    <source>
        <dbReference type="Proteomes" id="UP000297914"/>
    </source>
</evidence>
<feature type="chain" id="PRO_5043904765" evidence="2">
    <location>
        <begin position="23"/>
        <end position="98"/>
    </location>
</feature>
<evidence type="ECO:0000256" key="1">
    <source>
        <dbReference type="SAM" id="MobiDB-lite"/>
    </source>
</evidence>
<organism evidence="5 7">
    <name type="scientific">Aeromonas taiwanensis</name>
    <dbReference type="NCBI Taxonomy" id="633417"/>
    <lineage>
        <taxon>Bacteria</taxon>
        <taxon>Pseudomonadati</taxon>
        <taxon>Pseudomonadota</taxon>
        <taxon>Gammaproteobacteria</taxon>
        <taxon>Aeromonadales</taxon>
        <taxon>Aeromonadaceae</taxon>
        <taxon>Aeromonas</taxon>
    </lineage>
</organism>
<evidence type="ECO:0000313" key="4">
    <source>
        <dbReference type="EMBL" id="TFF74441.1"/>
    </source>
</evidence>
<accession>A0A5F0K9F0</accession>
<keyword evidence="2" id="KW-0732">Signal</keyword>
<reference evidence="5 7" key="1">
    <citation type="submission" date="2018-06" db="EMBL/GenBank/DDBJ databases">
        <title>Occurrence of a novel blaKPC-2- and qnrS2- harbouring IncP6 plasmid from Aeromonas taiwanensis isolates recovered from the river sediments.</title>
        <authorList>
            <person name="Zheng B."/>
            <person name="Yu X."/>
            <person name="Xiao Y."/>
        </authorList>
    </citation>
    <scope>NUCLEOTIDE SEQUENCE [LARGE SCALE GENOMIC DNA]</scope>
    <source>
        <strain evidence="4 6">1713</strain>
        <strain evidence="5 7">198</strain>
    </source>
</reference>
<protein>
    <submittedName>
        <fullName evidence="5">DUF4124 domain-containing protein</fullName>
    </submittedName>
</protein>
<dbReference type="InterPro" id="IPR025392">
    <property type="entry name" value="DUF4124"/>
</dbReference>
<evidence type="ECO:0000313" key="5">
    <source>
        <dbReference type="EMBL" id="TFF78691.1"/>
    </source>
</evidence>
<evidence type="ECO:0000259" key="3">
    <source>
        <dbReference type="Pfam" id="PF13511"/>
    </source>
</evidence>
<dbReference type="Proteomes" id="UP000297720">
    <property type="component" value="Unassembled WGS sequence"/>
</dbReference>
<dbReference type="RefSeq" id="WP_134696077.1">
    <property type="nucleotide sequence ID" value="NZ_QORJ01000025.1"/>
</dbReference>
<dbReference type="Pfam" id="PF13511">
    <property type="entry name" value="DUF4124"/>
    <property type="match status" value="1"/>
</dbReference>
<dbReference type="AlphaFoldDB" id="A0A5F0K9F0"/>
<sequence length="98" mass="11038">MSRTLVISLVCLVITVPPVVRADVYQCSRNGRITFSDIPCSSDAKPLPLNIYTPPPEEVEKAIKQTRDIEESLANSQKQREQEAARKEEERQAGQLQK</sequence>
<gene>
    <name evidence="4" type="ORF">DRM93_12915</name>
    <name evidence="5" type="ORF">DRM94_12915</name>
</gene>
<name>A0A5F0K9F0_9GAMM</name>
<comment type="caution">
    <text evidence="5">The sequence shown here is derived from an EMBL/GenBank/DDBJ whole genome shotgun (WGS) entry which is preliminary data.</text>
</comment>
<feature type="compositionally biased region" description="Basic and acidic residues" evidence="1">
    <location>
        <begin position="78"/>
        <end position="92"/>
    </location>
</feature>
<dbReference type="Proteomes" id="UP000297914">
    <property type="component" value="Unassembled WGS sequence"/>
</dbReference>